<evidence type="ECO:0000313" key="4">
    <source>
        <dbReference type="Proteomes" id="UP000308671"/>
    </source>
</evidence>
<keyword evidence="4" id="KW-1185">Reference proteome</keyword>
<dbReference type="AlphaFoldDB" id="A0A4S8RHG1"/>
<protein>
    <recommendedName>
        <fullName evidence="2">EthD domain-containing protein</fullName>
    </recommendedName>
</protein>
<dbReference type="Proteomes" id="UP000308671">
    <property type="component" value="Unassembled WGS sequence"/>
</dbReference>
<evidence type="ECO:0000313" key="3">
    <source>
        <dbReference type="EMBL" id="THV54059.1"/>
    </source>
</evidence>
<name>A0A4S8RHG1_9HELO</name>
<dbReference type="Pfam" id="PF07110">
    <property type="entry name" value="EthD"/>
    <property type="match status" value="1"/>
</dbReference>
<evidence type="ECO:0000259" key="2">
    <source>
        <dbReference type="Pfam" id="PF07110"/>
    </source>
</evidence>
<dbReference type="SUPFAM" id="SSF54909">
    <property type="entry name" value="Dimeric alpha+beta barrel"/>
    <property type="match status" value="1"/>
</dbReference>
<feature type="domain" description="EthD" evidence="2">
    <location>
        <begin position="22"/>
        <end position="125"/>
    </location>
</feature>
<dbReference type="InterPro" id="IPR011008">
    <property type="entry name" value="Dimeric_a/b-barrel"/>
</dbReference>
<dbReference type="InterPro" id="IPR009799">
    <property type="entry name" value="EthD_dom"/>
</dbReference>
<sequence length="150" mass="16619">MFSPSPNSKPRPRSFLALLKRNPAMSREEFSNHWVTEHAQVVLPYFLDAGVESYVQIHGPLSISSSASPDSNHNNPITVLQKEIEAGEWDGCFELIGPPDTSNVALELAWKAAYYHDIIIPDELKLLVSEASEHVKIVEKTGVLSSSLHV</sequence>
<reference evidence="3 4" key="1">
    <citation type="submission" date="2017-12" db="EMBL/GenBank/DDBJ databases">
        <title>Comparative genomics of Botrytis spp.</title>
        <authorList>
            <person name="Valero-Jimenez C.A."/>
            <person name="Tapia P."/>
            <person name="Veloso J."/>
            <person name="Silva-Moreno E."/>
            <person name="Staats M."/>
            <person name="Valdes J.H."/>
            <person name="Van Kan J.A.L."/>
        </authorList>
    </citation>
    <scope>NUCLEOTIDE SEQUENCE [LARGE SCALE GENOMIC DNA]</scope>
    <source>
        <strain evidence="3 4">MUCL435</strain>
    </source>
</reference>
<dbReference type="GO" id="GO:0016491">
    <property type="term" value="F:oxidoreductase activity"/>
    <property type="evidence" value="ECO:0007669"/>
    <property type="project" value="InterPro"/>
</dbReference>
<gene>
    <name evidence="3" type="ORF">BGAL_0035g00220</name>
</gene>
<dbReference type="OrthoDB" id="3183782at2759"/>
<dbReference type="Gene3D" id="3.30.70.100">
    <property type="match status" value="1"/>
</dbReference>
<comment type="similarity">
    <text evidence="1">Belongs to the tpcK family.</text>
</comment>
<evidence type="ECO:0000256" key="1">
    <source>
        <dbReference type="ARBA" id="ARBA00005986"/>
    </source>
</evidence>
<accession>A0A4S8RHG1</accession>
<organism evidence="3 4">
    <name type="scientific">Botrytis galanthina</name>
    <dbReference type="NCBI Taxonomy" id="278940"/>
    <lineage>
        <taxon>Eukaryota</taxon>
        <taxon>Fungi</taxon>
        <taxon>Dikarya</taxon>
        <taxon>Ascomycota</taxon>
        <taxon>Pezizomycotina</taxon>
        <taxon>Leotiomycetes</taxon>
        <taxon>Helotiales</taxon>
        <taxon>Sclerotiniaceae</taxon>
        <taxon>Botrytis</taxon>
    </lineage>
</organism>
<proteinExistence type="inferred from homology"/>
<dbReference type="EMBL" id="PQXL01000035">
    <property type="protein sequence ID" value="THV54059.1"/>
    <property type="molecule type" value="Genomic_DNA"/>
</dbReference>
<comment type="caution">
    <text evidence="3">The sequence shown here is derived from an EMBL/GenBank/DDBJ whole genome shotgun (WGS) entry which is preliminary data.</text>
</comment>